<dbReference type="SUPFAM" id="SSF51395">
    <property type="entry name" value="FMN-linked oxidoreductases"/>
    <property type="match status" value="1"/>
</dbReference>
<accession>A0A0R1M2E0</accession>
<evidence type="ECO:0000259" key="3">
    <source>
        <dbReference type="Pfam" id="PF00724"/>
    </source>
</evidence>
<feature type="domain" description="NADH:flavin oxidoreductase/NADH oxidase N-terminal" evidence="3">
    <location>
        <begin position="8"/>
        <end position="339"/>
    </location>
</feature>
<reference evidence="4 5" key="1">
    <citation type="journal article" date="2015" name="Genome Announc.">
        <title>Expanding the biotechnology potential of lactobacilli through comparative genomics of 213 strains and associated genera.</title>
        <authorList>
            <person name="Sun Z."/>
            <person name="Harris H.M."/>
            <person name="McCann A."/>
            <person name="Guo C."/>
            <person name="Argimon S."/>
            <person name="Zhang W."/>
            <person name="Yang X."/>
            <person name="Jeffery I.B."/>
            <person name="Cooney J.C."/>
            <person name="Kagawa T.F."/>
            <person name="Liu W."/>
            <person name="Song Y."/>
            <person name="Salvetti E."/>
            <person name="Wrobel A."/>
            <person name="Rasinkangas P."/>
            <person name="Parkhill J."/>
            <person name="Rea M.C."/>
            <person name="O'Sullivan O."/>
            <person name="Ritari J."/>
            <person name="Douillard F.P."/>
            <person name="Paul Ross R."/>
            <person name="Yang R."/>
            <person name="Briner A.E."/>
            <person name="Felis G.E."/>
            <person name="de Vos W.M."/>
            <person name="Barrangou R."/>
            <person name="Klaenhammer T.R."/>
            <person name="Caufield P.W."/>
            <person name="Cui Y."/>
            <person name="Zhang H."/>
            <person name="O'Toole P.W."/>
        </authorList>
    </citation>
    <scope>NUCLEOTIDE SEQUENCE [LARGE SCALE GENOMIC DNA]</scope>
    <source>
        <strain evidence="4 5">DSM 19909</strain>
    </source>
</reference>
<dbReference type="Gene3D" id="3.20.20.70">
    <property type="entry name" value="Aldolase class I"/>
    <property type="match status" value="1"/>
</dbReference>
<keyword evidence="1" id="KW-0285">Flavoprotein</keyword>
<dbReference type="PANTHER" id="PTHR43656:SF2">
    <property type="entry name" value="BINDING OXIDOREDUCTASE, PUTATIVE (AFU_ORTHOLOGUE AFUA_2G08260)-RELATED"/>
    <property type="match status" value="1"/>
</dbReference>
<gene>
    <name evidence="4" type="ORF">FD04_GL000326</name>
</gene>
<proteinExistence type="predicted"/>
<evidence type="ECO:0000256" key="2">
    <source>
        <dbReference type="ARBA" id="ARBA00023002"/>
    </source>
</evidence>
<dbReference type="OrthoDB" id="9772736at2"/>
<dbReference type="GO" id="GO:0010181">
    <property type="term" value="F:FMN binding"/>
    <property type="evidence" value="ECO:0007669"/>
    <property type="project" value="InterPro"/>
</dbReference>
<dbReference type="Proteomes" id="UP000051160">
    <property type="component" value="Unassembled WGS sequence"/>
</dbReference>
<dbReference type="Pfam" id="PF00724">
    <property type="entry name" value="Oxidored_FMN"/>
    <property type="match status" value="1"/>
</dbReference>
<dbReference type="STRING" id="1423776.FD04_GL000326"/>
<dbReference type="EMBL" id="AZEE01000027">
    <property type="protein sequence ID" value="KRK98594.1"/>
    <property type="molecule type" value="Genomic_DNA"/>
</dbReference>
<sequence>MTNYQFLKPYTFANGATVKNRVVIPPMTEQSSLEDGSVSRDELYYAGLRAGGVGMFISPVANVTANGKGFEGQLSAADDKFIPSLAKLATAMKGTGHGSKAILQIFHAGRMSMSTILRGTQPESASAVAAPREGMETPRELTDAEVQDIVTAFGEATRRAILAGFDGVEIHGANTYLIQQFFSPHSNRRTDKWGGSVEKRMTFGLEIIKAAKAAIDQYATSPFILGYRISPEEIEEPGIRIPDTLQFIDKLADEPLDYLHISMGNAWRKSLNDKSETEPTILRIKKTVNNRVPLISVGAIQTPADAEKVMDAGIDFVAIGREYLREPHWIQKVEAGLEDTIRYRVNRTELDDLGLNPALMEFLGLLGTDLGFEGEADTGVVSPYDVVLNK</sequence>
<dbReference type="AlphaFoldDB" id="A0A0R1M2E0"/>
<dbReference type="PATRIC" id="fig|1423776.4.peg.327"/>
<evidence type="ECO:0000313" key="4">
    <source>
        <dbReference type="EMBL" id="KRK98594.1"/>
    </source>
</evidence>
<protein>
    <submittedName>
        <fullName evidence="4">NADPH dehydrogenase</fullName>
    </submittedName>
</protein>
<name>A0A0R1M2E0_9LACO</name>
<dbReference type="GO" id="GO:0016491">
    <property type="term" value="F:oxidoreductase activity"/>
    <property type="evidence" value="ECO:0007669"/>
    <property type="project" value="UniProtKB-KW"/>
</dbReference>
<comment type="caution">
    <text evidence="4">The sequence shown here is derived from an EMBL/GenBank/DDBJ whole genome shotgun (WGS) entry which is preliminary data.</text>
</comment>
<dbReference type="InterPro" id="IPR051799">
    <property type="entry name" value="NADH_flavin_oxidoreductase"/>
</dbReference>
<dbReference type="PANTHER" id="PTHR43656">
    <property type="entry name" value="BINDING OXIDOREDUCTASE, PUTATIVE (AFU_ORTHOLOGUE AFUA_2G08260)-RELATED"/>
    <property type="match status" value="1"/>
</dbReference>
<organism evidence="4 5">
    <name type="scientific">Secundilactobacillus odoratitofui DSM 19909 = JCM 15043</name>
    <dbReference type="NCBI Taxonomy" id="1423776"/>
    <lineage>
        <taxon>Bacteria</taxon>
        <taxon>Bacillati</taxon>
        <taxon>Bacillota</taxon>
        <taxon>Bacilli</taxon>
        <taxon>Lactobacillales</taxon>
        <taxon>Lactobacillaceae</taxon>
        <taxon>Secundilactobacillus</taxon>
    </lineage>
</organism>
<dbReference type="InterPro" id="IPR013785">
    <property type="entry name" value="Aldolase_TIM"/>
</dbReference>
<keyword evidence="2" id="KW-0560">Oxidoreductase</keyword>
<dbReference type="CDD" id="cd04735">
    <property type="entry name" value="OYE_like_4_FMN"/>
    <property type="match status" value="1"/>
</dbReference>
<evidence type="ECO:0000313" key="5">
    <source>
        <dbReference type="Proteomes" id="UP000051160"/>
    </source>
</evidence>
<dbReference type="RefSeq" id="WP_056946982.1">
    <property type="nucleotide sequence ID" value="NZ_AZEE01000027.1"/>
</dbReference>
<keyword evidence="5" id="KW-1185">Reference proteome</keyword>
<evidence type="ECO:0000256" key="1">
    <source>
        <dbReference type="ARBA" id="ARBA00022630"/>
    </source>
</evidence>
<dbReference type="InterPro" id="IPR001155">
    <property type="entry name" value="OxRdtase_FMN_N"/>
</dbReference>